<sequence length="204" mass="22962">MTALYHLQCDEMNRQPLIEVLKGIASSYDELPALRHFAAGESRTRPGSFLMFGKWTSEQAFLDAGREPLMTGQREALMNLTTVKTRDLLWPLGHLERPPEARGAPPRVMVSTTMVAKKDKVECLPAFLENARGQIFKWPGNRLIENGQNFAGPDFFHGYGEWDSLEALDAYMNSPEINDFFEPLKGKLVSQTLDVLDVVAFAED</sequence>
<evidence type="ECO:0000313" key="2">
    <source>
        <dbReference type="EMBL" id="PWR03520.1"/>
    </source>
</evidence>
<dbReference type="AlphaFoldDB" id="A0A2V2LD90"/>
<name>A0A2V2LD90_9RHOB</name>
<protein>
    <recommendedName>
        <fullName evidence="1">ABM domain-containing protein</fullName>
    </recommendedName>
</protein>
<dbReference type="SUPFAM" id="SSF54909">
    <property type="entry name" value="Dimeric alpha+beta barrel"/>
    <property type="match status" value="1"/>
</dbReference>
<dbReference type="EMBL" id="QGKU01000026">
    <property type="protein sequence ID" value="PWR03520.1"/>
    <property type="molecule type" value="Genomic_DNA"/>
</dbReference>
<proteinExistence type="predicted"/>
<gene>
    <name evidence="2" type="ORF">DKT77_06605</name>
</gene>
<evidence type="ECO:0000313" key="3">
    <source>
        <dbReference type="Proteomes" id="UP000245680"/>
    </source>
</evidence>
<keyword evidence="3" id="KW-1185">Reference proteome</keyword>
<reference evidence="2 3" key="1">
    <citation type="submission" date="2018-05" db="EMBL/GenBank/DDBJ databases">
        <title>Rhodobacteraceae gen. nov., sp. nov. isolated from sea water.</title>
        <authorList>
            <person name="Ren Y."/>
        </authorList>
    </citation>
    <scope>NUCLEOTIDE SEQUENCE [LARGE SCALE GENOMIC DNA]</scope>
    <source>
        <strain evidence="2 3">TG-679</strain>
    </source>
</reference>
<evidence type="ECO:0000259" key="1">
    <source>
        <dbReference type="Pfam" id="PF03992"/>
    </source>
</evidence>
<dbReference type="Gene3D" id="3.30.70.100">
    <property type="match status" value="1"/>
</dbReference>
<comment type="caution">
    <text evidence="2">The sequence shown here is derived from an EMBL/GenBank/DDBJ whole genome shotgun (WGS) entry which is preliminary data.</text>
</comment>
<dbReference type="InterPro" id="IPR011008">
    <property type="entry name" value="Dimeric_a/b-barrel"/>
</dbReference>
<dbReference type="InterPro" id="IPR007138">
    <property type="entry name" value="ABM_dom"/>
</dbReference>
<dbReference type="Proteomes" id="UP000245680">
    <property type="component" value="Unassembled WGS sequence"/>
</dbReference>
<dbReference type="Pfam" id="PF03992">
    <property type="entry name" value="ABM"/>
    <property type="match status" value="1"/>
</dbReference>
<accession>A0A2V2LD90</accession>
<feature type="domain" description="ABM" evidence="1">
    <location>
        <begin position="108"/>
        <end position="182"/>
    </location>
</feature>
<organism evidence="2 3">
    <name type="scientific">Meridianimarinicoccus roseus</name>
    <dbReference type="NCBI Taxonomy" id="2072018"/>
    <lineage>
        <taxon>Bacteria</taxon>
        <taxon>Pseudomonadati</taxon>
        <taxon>Pseudomonadota</taxon>
        <taxon>Alphaproteobacteria</taxon>
        <taxon>Rhodobacterales</taxon>
        <taxon>Paracoccaceae</taxon>
        <taxon>Meridianimarinicoccus</taxon>
    </lineage>
</organism>